<dbReference type="Proteomes" id="UP000196027">
    <property type="component" value="Chromosome"/>
</dbReference>
<organism evidence="1 2">
    <name type="scientific">Oleiphilus messinensis</name>
    <dbReference type="NCBI Taxonomy" id="141451"/>
    <lineage>
        <taxon>Bacteria</taxon>
        <taxon>Pseudomonadati</taxon>
        <taxon>Pseudomonadota</taxon>
        <taxon>Gammaproteobacteria</taxon>
        <taxon>Oceanospirillales</taxon>
        <taxon>Oleiphilaceae</taxon>
        <taxon>Oleiphilus</taxon>
    </lineage>
</organism>
<dbReference type="KEGG" id="ome:OLMES_0546"/>
<sequence length="413" mass="47314">MGDFYQNGIITTLHNLSKRPLDEMEAELCRFAKKRPLGLILPCLYSELETEAMPNITRHLAQVPYLDEIIIGLDRATEAEYRKALKFFSQLPQRYRVLWNDGPRLRNLDDELIAEKLSPREPGKGRNVWFCIGYMLSSNRVESVALHDCDIVTYDRELLARLIYPVANPNFNYEFCKGFYARVADGKINGRVSRLLVTPLLRALKKVFGPMDYLDYLDSYRYPLAGEFSFRKDVTTDIRIPSDWGLEIGVLSEVKRNYATNRLCQVDIADVYDHKHQKLSADNDAGGLSKMSIDITKALFRKLATNGIVFNQETFRTIKATYFRIALDFIETYKNDAEINGLSLDVHSEELAVELFARNIVKAGNHFLDNPMEAPFIPSWNRVSSAIPNFMDRLYEAVDLDMAEFGDGNSDKV</sequence>
<accession>A0A1Y0I364</accession>
<keyword evidence="2" id="KW-1185">Reference proteome</keyword>
<dbReference type="GO" id="GO:0016740">
    <property type="term" value="F:transferase activity"/>
    <property type="evidence" value="ECO:0007669"/>
    <property type="project" value="UniProtKB-KW"/>
</dbReference>
<evidence type="ECO:0000313" key="2">
    <source>
        <dbReference type="Proteomes" id="UP000196027"/>
    </source>
</evidence>
<dbReference type="RefSeq" id="WP_087459827.1">
    <property type="nucleotide sequence ID" value="NZ_CP021425.1"/>
</dbReference>
<gene>
    <name evidence="1" type="ORF">OLMES_0546</name>
</gene>
<dbReference type="AlphaFoldDB" id="A0A1Y0I364"/>
<reference evidence="1 2" key="1">
    <citation type="submission" date="2017-05" db="EMBL/GenBank/DDBJ databases">
        <title>Genomic insights into alkan degradation activity of Oleiphilus messinensis.</title>
        <authorList>
            <person name="Kozyavkin S.A."/>
            <person name="Slesarev A.I."/>
            <person name="Golyshin P.N."/>
            <person name="Korzhenkov A."/>
            <person name="Golyshina O.N."/>
            <person name="Toshchakov S.V."/>
        </authorList>
    </citation>
    <scope>NUCLEOTIDE SEQUENCE [LARGE SCALE GENOMIC DNA]</scope>
    <source>
        <strain evidence="1 2">ME102</strain>
    </source>
</reference>
<dbReference type="OrthoDB" id="9477at2"/>
<proteinExistence type="predicted"/>
<protein>
    <submittedName>
        <fullName evidence="1">Cell wall biosynthesis glycosyltransferase</fullName>
    </submittedName>
</protein>
<evidence type="ECO:0000313" key="1">
    <source>
        <dbReference type="EMBL" id="ARU54649.1"/>
    </source>
</evidence>
<name>A0A1Y0I364_9GAMM</name>
<dbReference type="InterPro" id="IPR029044">
    <property type="entry name" value="Nucleotide-diphossugar_trans"/>
</dbReference>
<dbReference type="SUPFAM" id="SSF53448">
    <property type="entry name" value="Nucleotide-diphospho-sugar transferases"/>
    <property type="match status" value="1"/>
</dbReference>
<dbReference type="Gene3D" id="3.90.550.10">
    <property type="entry name" value="Spore Coat Polysaccharide Biosynthesis Protein SpsA, Chain A"/>
    <property type="match status" value="1"/>
</dbReference>
<dbReference type="EMBL" id="CP021425">
    <property type="protein sequence ID" value="ARU54649.1"/>
    <property type="molecule type" value="Genomic_DNA"/>
</dbReference>
<keyword evidence="1" id="KW-0808">Transferase</keyword>